<dbReference type="HOGENOM" id="CLU_2444050_0_0_1"/>
<proteinExistence type="predicted"/>
<dbReference type="AlphaFoldDB" id="A0A0D9WHY4"/>
<feature type="region of interest" description="Disordered" evidence="1">
    <location>
        <begin position="1"/>
        <end position="25"/>
    </location>
</feature>
<accession>A0A0D9WHY4</accession>
<reference evidence="3" key="2">
    <citation type="submission" date="2013-12" db="EMBL/GenBank/DDBJ databases">
        <authorList>
            <person name="Yu Y."/>
            <person name="Lee S."/>
            <person name="de Baynast K."/>
            <person name="Wissotski M."/>
            <person name="Liu L."/>
            <person name="Talag J."/>
            <person name="Goicoechea J."/>
            <person name="Angelova A."/>
            <person name="Jetty R."/>
            <person name="Kudrna D."/>
            <person name="Golser W."/>
            <person name="Rivera L."/>
            <person name="Zhang J."/>
            <person name="Wing R."/>
        </authorList>
    </citation>
    <scope>NUCLEOTIDE SEQUENCE</scope>
</reference>
<evidence type="ECO:0000256" key="1">
    <source>
        <dbReference type="SAM" id="MobiDB-lite"/>
    </source>
</evidence>
<evidence type="ECO:0000313" key="3">
    <source>
        <dbReference type="Proteomes" id="UP000032180"/>
    </source>
</evidence>
<dbReference type="Proteomes" id="UP000032180">
    <property type="component" value="Chromosome 5"/>
</dbReference>
<name>A0A0D9WHY4_9ORYZ</name>
<sequence length="90" mass="9557">MLQNFQNKLHTDDEKAGAMQTSGRRGASRIFAADLTDVVQAISGGKGRRRLDSGICLKMIKLWLALPKVVCDGIVGSSQSSMAIGCSAFA</sequence>
<reference evidence="2" key="3">
    <citation type="submission" date="2015-04" db="UniProtKB">
        <authorList>
            <consortium name="EnsemblPlants"/>
        </authorList>
    </citation>
    <scope>IDENTIFICATION</scope>
</reference>
<reference evidence="2 3" key="1">
    <citation type="submission" date="2012-08" db="EMBL/GenBank/DDBJ databases">
        <title>Oryza genome evolution.</title>
        <authorList>
            <person name="Wing R.A."/>
        </authorList>
    </citation>
    <scope>NUCLEOTIDE SEQUENCE</scope>
</reference>
<evidence type="ECO:0000313" key="2">
    <source>
        <dbReference type="EnsemblPlants" id="LPERR05G16770.1"/>
    </source>
</evidence>
<organism evidence="2 3">
    <name type="scientific">Leersia perrieri</name>
    <dbReference type="NCBI Taxonomy" id="77586"/>
    <lineage>
        <taxon>Eukaryota</taxon>
        <taxon>Viridiplantae</taxon>
        <taxon>Streptophyta</taxon>
        <taxon>Embryophyta</taxon>
        <taxon>Tracheophyta</taxon>
        <taxon>Spermatophyta</taxon>
        <taxon>Magnoliopsida</taxon>
        <taxon>Liliopsida</taxon>
        <taxon>Poales</taxon>
        <taxon>Poaceae</taxon>
        <taxon>BOP clade</taxon>
        <taxon>Oryzoideae</taxon>
        <taxon>Oryzeae</taxon>
        <taxon>Oryzinae</taxon>
        <taxon>Leersia</taxon>
    </lineage>
</organism>
<protein>
    <submittedName>
        <fullName evidence="2">Uncharacterized protein</fullName>
    </submittedName>
</protein>
<dbReference type="EnsemblPlants" id="LPERR05G16770.1">
    <property type="protein sequence ID" value="LPERR05G16770.1"/>
    <property type="gene ID" value="LPERR05G16770"/>
</dbReference>
<dbReference type="Gramene" id="LPERR05G16770.1">
    <property type="protein sequence ID" value="LPERR05G16770.1"/>
    <property type="gene ID" value="LPERR05G16770"/>
</dbReference>
<keyword evidence="3" id="KW-1185">Reference proteome</keyword>